<feature type="compositionally biased region" description="Basic and acidic residues" evidence="1">
    <location>
        <begin position="91"/>
        <end position="164"/>
    </location>
</feature>
<protein>
    <submittedName>
        <fullName evidence="2">Uncharacterized protein</fullName>
    </submittedName>
</protein>
<evidence type="ECO:0000256" key="1">
    <source>
        <dbReference type="SAM" id="MobiDB-lite"/>
    </source>
</evidence>
<dbReference type="EMBL" id="JAJTJA010000011">
    <property type="protein sequence ID" value="KAH8692016.1"/>
    <property type="molecule type" value="Genomic_DNA"/>
</dbReference>
<evidence type="ECO:0000313" key="3">
    <source>
        <dbReference type="Proteomes" id="UP001201262"/>
    </source>
</evidence>
<feature type="region of interest" description="Disordered" evidence="1">
    <location>
        <begin position="219"/>
        <end position="465"/>
    </location>
</feature>
<keyword evidence="3" id="KW-1185">Reference proteome</keyword>
<feature type="compositionally biased region" description="Basic and acidic residues" evidence="1">
    <location>
        <begin position="393"/>
        <end position="408"/>
    </location>
</feature>
<comment type="caution">
    <text evidence="2">The sequence shown here is derived from an EMBL/GenBank/DDBJ whole genome shotgun (WGS) entry which is preliminary data.</text>
</comment>
<evidence type="ECO:0000313" key="2">
    <source>
        <dbReference type="EMBL" id="KAH8692016.1"/>
    </source>
</evidence>
<dbReference type="Proteomes" id="UP001201262">
    <property type="component" value="Unassembled WGS sequence"/>
</dbReference>
<sequence length="465" mass="52212">MIEYAFNHTSHGSQLRQVIAEVWVENAGRVRNSDNLIHKLPKEFLQDLCFIFLQKTREKEANKTLDVPKESTKEDVKATEEGDLQEPKNVNLKEEKKPTEKRPNEEKLREKKYGEEIPMEYGKKELKGEEILEEHERLREQKLNEKPSKEKKGKEDKKAKEKDFQLATPISPHVSIDQAEKIPVMEETVPTVPVTEASEQRSDVSVVRNGDGIRDEEIAFISPQELPSDANKQIADLSNGAMSPKTSKKKKQKKNKATLNGTPVSATSPIPQENSLIETGGDDDEVSVNNVVSPAVNGKRYQQGPMADSEQAWLPREWTGAEATHGDYSSPVNDGLASSKASSLQNNSKHKNKNSYSFQNSHSPFPPKGPRADISRQNSSSSSFQGFGNNVRYHNDGHQKKPHGEKGHMGRSNRSRPVYSPGNDPRNERKQKTTSFLDPALQSSLQQIRKSDQKGTDFKKGKARN</sequence>
<reference evidence="2" key="1">
    <citation type="submission" date="2021-12" db="EMBL/GenBank/DDBJ databases">
        <title>Convergent genome expansion in fungi linked to evolution of root-endophyte symbiosis.</title>
        <authorList>
            <consortium name="DOE Joint Genome Institute"/>
            <person name="Ke Y.-H."/>
            <person name="Bonito G."/>
            <person name="Liao H.-L."/>
            <person name="Looney B."/>
            <person name="Rojas-Flechas A."/>
            <person name="Nash J."/>
            <person name="Hameed K."/>
            <person name="Schadt C."/>
            <person name="Martin F."/>
            <person name="Crous P.W."/>
            <person name="Miettinen O."/>
            <person name="Magnuson J.K."/>
            <person name="Labbe J."/>
            <person name="Jacobson D."/>
            <person name="Doktycz M.J."/>
            <person name="Veneault-Fourrey C."/>
            <person name="Kuo A."/>
            <person name="Mondo S."/>
            <person name="Calhoun S."/>
            <person name="Riley R."/>
            <person name="Ohm R."/>
            <person name="LaButti K."/>
            <person name="Andreopoulos B."/>
            <person name="Pangilinan J."/>
            <person name="Nolan M."/>
            <person name="Tritt A."/>
            <person name="Clum A."/>
            <person name="Lipzen A."/>
            <person name="Daum C."/>
            <person name="Barry K."/>
            <person name="Grigoriev I.V."/>
            <person name="Vilgalys R."/>
        </authorList>
    </citation>
    <scope>NUCLEOTIDE SEQUENCE</scope>
    <source>
        <strain evidence="2">PMI_201</strain>
    </source>
</reference>
<feature type="region of interest" description="Disordered" evidence="1">
    <location>
        <begin position="191"/>
        <end position="210"/>
    </location>
</feature>
<accession>A0AAD4KLK0</accession>
<dbReference type="GeneID" id="70251247"/>
<feature type="compositionally biased region" description="Basic and acidic residues" evidence="1">
    <location>
        <begin position="449"/>
        <end position="465"/>
    </location>
</feature>
<feature type="region of interest" description="Disordered" evidence="1">
    <location>
        <begin position="62"/>
        <end position="182"/>
    </location>
</feature>
<name>A0AAD4KLK0_9EURO</name>
<dbReference type="RefSeq" id="XP_046068013.1">
    <property type="nucleotide sequence ID" value="XM_046220960.1"/>
</dbReference>
<feature type="compositionally biased region" description="Low complexity" evidence="1">
    <location>
        <begin position="377"/>
        <end position="390"/>
    </location>
</feature>
<organism evidence="2 3">
    <name type="scientific">Talaromyces proteolyticus</name>
    <dbReference type="NCBI Taxonomy" id="1131652"/>
    <lineage>
        <taxon>Eukaryota</taxon>
        <taxon>Fungi</taxon>
        <taxon>Dikarya</taxon>
        <taxon>Ascomycota</taxon>
        <taxon>Pezizomycotina</taxon>
        <taxon>Eurotiomycetes</taxon>
        <taxon>Eurotiomycetidae</taxon>
        <taxon>Eurotiales</taxon>
        <taxon>Trichocomaceae</taxon>
        <taxon>Talaromyces</taxon>
        <taxon>Talaromyces sect. Bacilispori</taxon>
    </lineage>
</organism>
<feature type="compositionally biased region" description="Basic residues" evidence="1">
    <location>
        <begin position="246"/>
        <end position="256"/>
    </location>
</feature>
<gene>
    <name evidence="2" type="ORF">BGW36DRAFT_431253</name>
</gene>
<feature type="compositionally biased region" description="Basic and acidic residues" evidence="1">
    <location>
        <begin position="62"/>
        <end position="80"/>
    </location>
</feature>
<feature type="compositionally biased region" description="Polar residues" evidence="1">
    <location>
        <begin position="257"/>
        <end position="277"/>
    </location>
</feature>
<proteinExistence type="predicted"/>
<feature type="compositionally biased region" description="Polar residues" evidence="1">
    <location>
        <begin position="433"/>
        <end position="448"/>
    </location>
</feature>
<dbReference type="AlphaFoldDB" id="A0AAD4KLK0"/>